<dbReference type="Pfam" id="PF05258">
    <property type="entry name" value="DciA"/>
    <property type="match status" value="1"/>
</dbReference>
<reference evidence="2" key="1">
    <citation type="submission" date="2017-09" db="EMBL/GenBank/DDBJ databases">
        <title>Depth-based differentiation of microbial function through sediment-hosted aquifers and enrichment of novel symbionts in the deep terrestrial subsurface.</title>
        <authorList>
            <person name="Probst A.J."/>
            <person name="Ladd B."/>
            <person name="Jarett J.K."/>
            <person name="Geller-Mcgrath D.E."/>
            <person name="Sieber C.M.K."/>
            <person name="Emerson J.B."/>
            <person name="Anantharaman K."/>
            <person name="Thomas B.C."/>
            <person name="Malmstrom R."/>
            <person name="Stieglmeier M."/>
            <person name="Klingl A."/>
            <person name="Woyke T."/>
            <person name="Ryan C.M."/>
            <person name="Banfield J.F."/>
        </authorList>
    </citation>
    <scope>NUCLEOTIDE SEQUENCE [LARGE SCALE GENOMIC DNA]</scope>
</reference>
<sequence>MEKTITFILLCRLRPTKKLWTSLKKILPAKIRGLGLAKEIEFFNLRKNWDKILGEALGQQFQGKSQPLKIKNGVLLVDCLNSIWANELQMKEDLILAKVKSQPAKPVGLEKIRFIS</sequence>
<dbReference type="EMBL" id="PEUE01000025">
    <property type="protein sequence ID" value="PIV38654.1"/>
    <property type="molecule type" value="Genomic_DNA"/>
</dbReference>
<accession>A0A2M7D6N4</accession>
<evidence type="ECO:0000313" key="1">
    <source>
        <dbReference type="EMBL" id="PIV38654.1"/>
    </source>
</evidence>
<name>A0A2M7D6N4_9BACT</name>
<comment type="caution">
    <text evidence="1">The sequence shown here is derived from an EMBL/GenBank/DDBJ whole genome shotgun (WGS) entry which is preliminary data.</text>
</comment>
<protein>
    <recommendedName>
        <fullName evidence="3">DUF721 domain-containing protein</fullName>
    </recommendedName>
</protein>
<dbReference type="AlphaFoldDB" id="A0A2M7D6N4"/>
<dbReference type="Proteomes" id="UP000229247">
    <property type="component" value="Unassembled WGS sequence"/>
</dbReference>
<gene>
    <name evidence="1" type="ORF">COS30_00925</name>
</gene>
<proteinExistence type="predicted"/>
<evidence type="ECO:0008006" key="3">
    <source>
        <dbReference type="Google" id="ProtNLM"/>
    </source>
</evidence>
<dbReference type="InterPro" id="IPR007922">
    <property type="entry name" value="DciA-like"/>
</dbReference>
<evidence type="ECO:0000313" key="2">
    <source>
        <dbReference type="Proteomes" id="UP000229247"/>
    </source>
</evidence>
<organism evidence="1 2">
    <name type="scientific">Candidatus Portnoybacteria bacterium CG02_land_8_20_14_3_00_45_8</name>
    <dbReference type="NCBI Taxonomy" id="1974807"/>
    <lineage>
        <taxon>Bacteria</taxon>
        <taxon>Candidatus Portnoyibacteriota</taxon>
    </lineage>
</organism>